<evidence type="ECO:0000256" key="7">
    <source>
        <dbReference type="ARBA" id="ARBA00029894"/>
    </source>
</evidence>
<dbReference type="GO" id="GO:0000287">
    <property type="term" value="F:magnesium ion binding"/>
    <property type="evidence" value="ECO:0007669"/>
    <property type="project" value="InterPro"/>
</dbReference>
<organism evidence="15 16">
    <name type="scientific">Pseudomonas chlororaphis subsp. aurantiaca</name>
    <dbReference type="NCBI Taxonomy" id="86192"/>
    <lineage>
        <taxon>Bacteria</taxon>
        <taxon>Pseudomonadati</taxon>
        <taxon>Pseudomonadota</taxon>
        <taxon>Gammaproteobacteria</taxon>
        <taxon>Pseudomonadales</taxon>
        <taxon>Pseudomonadaceae</taxon>
        <taxon>Pseudomonas</taxon>
    </lineage>
</organism>
<comment type="pathway">
    <text evidence="2">Siderophore biosynthesis; enterobactin biosynthesis.</text>
</comment>
<evidence type="ECO:0000256" key="4">
    <source>
        <dbReference type="ARBA" id="ARBA00011503"/>
    </source>
</evidence>
<comment type="cofactor">
    <cofactor evidence="12">
        <name>Mg(2+)</name>
        <dbReference type="ChEBI" id="CHEBI:18420"/>
    </cofactor>
</comment>
<feature type="binding site" evidence="12">
    <location>
        <position position="119"/>
    </location>
    <ligand>
        <name>Mg(2+)</name>
        <dbReference type="ChEBI" id="CHEBI:18420"/>
    </ligand>
</feature>
<evidence type="ECO:0000256" key="12">
    <source>
        <dbReference type="PIRSR" id="PIRSR603542-2"/>
    </source>
</evidence>
<feature type="binding site" evidence="12">
    <location>
        <position position="121"/>
    </location>
    <ligand>
        <name>Mg(2+)</name>
        <dbReference type="ChEBI" id="CHEBI:18420"/>
    </ligand>
</feature>
<name>A0AAJ1E1I1_9PSED</name>
<reference evidence="15" key="1">
    <citation type="submission" date="2020-12" db="EMBL/GenBank/DDBJ databases">
        <title>Generalized mutagenesis with transposon Tn5. A laboratory procedure for the identification of genes responsible for a bacterial phenotype and its regulation, illustrated with phenazine production in Pseudomonas chlororaphis.</title>
        <authorList>
            <person name="Muzio F."/>
            <person name="Sobrero P."/>
            <person name="Agaras B."/>
            <person name="Valverde C."/>
        </authorList>
    </citation>
    <scope>NUCLEOTIDE SEQUENCE</scope>
    <source>
        <strain evidence="15">SMMP3</strain>
    </source>
</reference>
<dbReference type="PANTHER" id="PTHR38096:SF1">
    <property type="entry name" value="ENTEROBACTIN SYNTHASE COMPONENT D"/>
    <property type="match status" value="1"/>
</dbReference>
<evidence type="ECO:0000256" key="11">
    <source>
        <dbReference type="PIRSR" id="PIRSR603542-1"/>
    </source>
</evidence>
<dbReference type="RefSeq" id="WP_216309878.1">
    <property type="nucleotide sequence ID" value="NZ_JAEEFW010000001.1"/>
</dbReference>
<dbReference type="InterPro" id="IPR008278">
    <property type="entry name" value="4-PPantetheinyl_Trfase_dom"/>
</dbReference>
<sequence>MIGLYPIELATHFITDGIGMVCLRLDRSRIDLGQLLQHGAELPVDIQRSVHTRRVEYLAGRYCARQALGQLGAATWAVGRKADGAPDWPEGILGSLSHTEERVIACVAWQSEWSGLGIDIEKIVGTEMLLSLEHLVFTQTDKLQMQASHLNLLETATLIFSAKEAFYKFIHPQTYASLDFKDVSLQAMDSDGFTIELHKDLGAPWGKGRRVRGSYLFESNHVITLIAKSRTHPDS</sequence>
<feature type="binding site" evidence="11">
    <location>
        <position position="119"/>
    </location>
    <ligand>
        <name>CoA</name>
        <dbReference type="ChEBI" id="CHEBI:57287"/>
    </ligand>
</feature>
<dbReference type="EMBL" id="JAEEFW010000001">
    <property type="protein sequence ID" value="MBU4631778.1"/>
    <property type="molecule type" value="Genomic_DNA"/>
</dbReference>
<evidence type="ECO:0000313" key="16">
    <source>
        <dbReference type="Proteomes" id="UP000787568"/>
    </source>
</evidence>
<keyword evidence="15" id="KW-0808">Transferase</keyword>
<evidence type="ECO:0000256" key="5">
    <source>
        <dbReference type="ARBA" id="ARBA00019087"/>
    </source>
</evidence>
<evidence type="ECO:0000256" key="3">
    <source>
        <dbReference type="ARBA" id="ARBA00008342"/>
    </source>
</evidence>
<feature type="binding site" evidence="11">
    <location>
        <position position="61"/>
    </location>
    <ligand>
        <name>CoA</name>
        <dbReference type="ChEBI" id="CHEBI:57287"/>
    </ligand>
</feature>
<feature type="binding site" evidence="11">
    <location>
        <position position="178"/>
    </location>
    <ligand>
        <name>CoA</name>
        <dbReference type="ChEBI" id="CHEBI:57287"/>
    </ligand>
</feature>
<keyword evidence="12" id="KW-0460">Magnesium</keyword>
<dbReference type="Pfam" id="PF17837">
    <property type="entry name" value="4PPT_N"/>
    <property type="match status" value="1"/>
</dbReference>
<comment type="catalytic activity">
    <reaction evidence="10">
        <text>apo-[peptidyl-carrier protein] + CoA = holo-[peptidyl-carrier protein] + adenosine 3',5'-bisphosphate + H(+)</text>
        <dbReference type="Rhea" id="RHEA:46228"/>
        <dbReference type="Rhea" id="RHEA-COMP:11479"/>
        <dbReference type="Rhea" id="RHEA-COMP:11480"/>
        <dbReference type="ChEBI" id="CHEBI:15378"/>
        <dbReference type="ChEBI" id="CHEBI:29999"/>
        <dbReference type="ChEBI" id="CHEBI:57287"/>
        <dbReference type="ChEBI" id="CHEBI:58343"/>
        <dbReference type="ChEBI" id="CHEBI:64479"/>
    </reaction>
</comment>
<feature type="domain" description="4'-phosphopantetheinyl transferase N-terminal" evidence="14">
    <location>
        <begin position="46"/>
        <end position="108"/>
    </location>
</feature>
<dbReference type="AlphaFoldDB" id="A0AAJ1E1I1"/>
<feature type="domain" description="4'-phosphopantetheinyl transferase" evidence="13">
    <location>
        <begin position="115"/>
        <end position="200"/>
    </location>
</feature>
<keyword evidence="6" id="KW-0259">Enterobactin biosynthesis</keyword>
<dbReference type="GO" id="GO:0009239">
    <property type="term" value="P:enterobactin biosynthetic process"/>
    <property type="evidence" value="ECO:0007669"/>
    <property type="project" value="UniProtKB-KW"/>
</dbReference>
<dbReference type="GO" id="GO:0009366">
    <property type="term" value="C:enterobactin synthetase complex"/>
    <property type="evidence" value="ECO:0007669"/>
    <property type="project" value="InterPro"/>
</dbReference>
<comment type="catalytic activity">
    <reaction evidence="9">
        <text>apo-[aryl-carrier protein] + CoA = holo-[aryl-carrier protein] + adenosine 3',5'-bisphosphate + H(+)</text>
        <dbReference type="Rhea" id="RHEA:48404"/>
        <dbReference type="Rhea" id="RHEA-COMP:15903"/>
        <dbReference type="Rhea" id="RHEA-COMP:17557"/>
        <dbReference type="ChEBI" id="CHEBI:15378"/>
        <dbReference type="ChEBI" id="CHEBI:29999"/>
        <dbReference type="ChEBI" id="CHEBI:57287"/>
        <dbReference type="ChEBI" id="CHEBI:58343"/>
        <dbReference type="ChEBI" id="CHEBI:64479"/>
    </reaction>
</comment>
<comment type="function">
    <text evidence="1">Involved in the biosynthesis of the siderophore enterobactin (enterochelin), which is a macrocyclic trimeric lactone of N-(2,3-dihydroxybenzoyl)-serine. The serine trilactone serves as a scaffolding for the three catechol functionalities that provide hexadentate coordination for the tightly ligated iron(2+) atoms. Plays an essential role in the assembly of the enterobactin by catalyzing the transfer of the 4'-phosphopantetheine (Ppant) moiety from coenzyme A to the apo-domains of both EntB (ArCP domain) and EntF (PCP domain) to yield their holo-forms which make them competent for the activation of 2,3-dihydroxybenzoate (DHB) and L-serine, respectively.</text>
</comment>
<dbReference type="Pfam" id="PF01648">
    <property type="entry name" value="ACPS"/>
    <property type="match status" value="1"/>
</dbReference>
<comment type="similarity">
    <text evidence="3">Belongs to the P-Pant transferase superfamily. EntD family.</text>
</comment>
<proteinExistence type="inferred from homology"/>
<comment type="subunit">
    <text evidence="4">EntB, EntD, EntE, and EntF form a multienzyme complex called enterobactin synthase.</text>
</comment>
<evidence type="ECO:0000256" key="9">
    <source>
        <dbReference type="ARBA" id="ARBA00049176"/>
    </source>
</evidence>
<accession>A0AAJ1E1I1</accession>
<evidence type="ECO:0000259" key="14">
    <source>
        <dbReference type="Pfam" id="PF17837"/>
    </source>
</evidence>
<dbReference type="PANTHER" id="PTHR38096">
    <property type="entry name" value="ENTEROBACTIN SYNTHASE COMPONENT D"/>
    <property type="match status" value="1"/>
</dbReference>
<evidence type="ECO:0000256" key="10">
    <source>
        <dbReference type="ARBA" id="ARBA00049191"/>
    </source>
</evidence>
<feature type="binding site" evidence="11">
    <location>
        <position position="164"/>
    </location>
    <ligand>
        <name>CoA</name>
        <dbReference type="ChEBI" id="CHEBI:57287"/>
    </ligand>
</feature>
<gene>
    <name evidence="15" type="ORF">I8747_03035</name>
</gene>
<feature type="binding site" evidence="12">
    <location>
        <position position="120"/>
    </location>
    <ligand>
        <name>Mg(2+)</name>
        <dbReference type="ChEBI" id="CHEBI:18420"/>
    </ligand>
</feature>
<evidence type="ECO:0000256" key="1">
    <source>
        <dbReference type="ARBA" id="ARBA00003937"/>
    </source>
</evidence>
<evidence type="ECO:0000259" key="13">
    <source>
        <dbReference type="Pfam" id="PF01648"/>
    </source>
</evidence>
<evidence type="ECO:0000313" key="15">
    <source>
        <dbReference type="EMBL" id="MBU4631778.1"/>
    </source>
</evidence>
<feature type="binding site" evidence="11">
    <location>
        <begin position="97"/>
        <end position="98"/>
    </location>
    <ligand>
        <name>CoA</name>
        <dbReference type="ChEBI" id="CHEBI:57287"/>
    </ligand>
</feature>
<dbReference type="InterPro" id="IPR003542">
    <property type="entry name" value="Enbac_synth_compD-like"/>
</dbReference>
<feature type="binding site" evidence="11">
    <location>
        <position position="168"/>
    </location>
    <ligand>
        <name>CoA</name>
        <dbReference type="ChEBI" id="CHEBI:57287"/>
    </ligand>
</feature>
<dbReference type="GO" id="GO:0008897">
    <property type="term" value="F:holo-[acyl-carrier-protein] synthase activity"/>
    <property type="evidence" value="ECO:0007669"/>
    <property type="project" value="InterPro"/>
</dbReference>
<comment type="caution">
    <text evidence="15">The sequence shown here is derived from an EMBL/GenBank/DDBJ whole genome shotgun (WGS) entry which is preliminary data.</text>
</comment>
<feature type="binding site" evidence="11">
    <location>
        <position position="53"/>
    </location>
    <ligand>
        <name>CoA</name>
        <dbReference type="ChEBI" id="CHEBI:57287"/>
    </ligand>
</feature>
<keyword evidence="12" id="KW-0479">Metal-binding</keyword>
<dbReference type="GO" id="GO:0005886">
    <property type="term" value="C:plasma membrane"/>
    <property type="evidence" value="ECO:0007669"/>
    <property type="project" value="TreeGrafter"/>
</dbReference>
<evidence type="ECO:0000256" key="2">
    <source>
        <dbReference type="ARBA" id="ARBA00004993"/>
    </source>
</evidence>
<evidence type="ECO:0000256" key="6">
    <source>
        <dbReference type="ARBA" id="ARBA00023191"/>
    </source>
</evidence>
<evidence type="ECO:0000256" key="8">
    <source>
        <dbReference type="ARBA" id="ARBA00031996"/>
    </source>
</evidence>
<dbReference type="InterPro" id="IPR041354">
    <property type="entry name" value="4PPT_N"/>
</dbReference>
<protein>
    <recommendedName>
        <fullName evidence="5">Enterobactin synthase component D</fullName>
    </recommendedName>
    <alternativeName>
        <fullName evidence="7">4'-phosphopantetheinyl transferase EntD</fullName>
    </alternativeName>
    <alternativeName>
        <fullName evidence="8">Enterochelin synthase D</fullName>
    </alternativeName>
</protein>
<dbReference type="Proteomes" id="UP000787568">
    <property type="component" value="Unassembled WGS sequence"/>
</dbReference>